<sequence>MPAVSLLTDAAHKMKSTYFKVANCLKQKHQKPTVKTEKEAGDTEIRDEFYQKADELRLLHEMDHSCVRTMFDASEFEGDIIYALAENEKSLDGTTPVSNMKKVRSKNISIGCSITKIRVLYFEISHHPDKKDTIKDYIVSTPISPFLNLIDNMFNKWKNFDKRSYCMNEEQLMMSMNNGVRDITKDVCDGWHGNMTTFDYP</sequence>
<evidence type="ECO:0000313" key="1">
    <source>
        <dbReference type="EMBL" id="KII61267.1"/>
    </source>
</evidence>
<dbReference type="Proteomes" id="UP000031668">
    <property type="component" value="Unassembled WGS sequence"/>
</dbReference>
<evidence type="ECO:0000313" key="2">
    <source>
        <dbReference type="Proteomes" id="UP000031668"/>
    </source>
</evidence>
<dbReference type="EMBL" id="JWZT01005356">
    <property type="protein sequence ID" value="KII61267.1"/>
    <property type="molecule type" value="Genomic_DNA"/>
</dbReference>
<protein>
    <submittedName>
        <fullName evidence="1">Uncharacterized protein</fullName>
    </submittedName>
</protein>
<accession>A0A0C2IWK9</accession>
<dbReference type="OrthoDB" id="8939043at2759"/>
<proteinExistence type="predicted"/>
<organism evidence="1 2">
    <name type="scientific">Thelohanellus kitauei</name>
    <name type="common">Myxosporean</name>
    <dbReference type="NCBI Taxonomy" id="669202"/>
    <lineage>
        <taxon>Eukaryota</taxon>
        <taxon>Metazoa</taxon>
        <taxon>Cnidaria</taxon>
        <taxon>Myxozoa</taxon>
        <taxon>Myxosporea</taxon>
        <taxon>Bivalvulida</taxon>
        <taxon>Platysporina</taxon>
        <taxon>Myxobolidae</taxon>
        <taxon>Thelohanellus</taxon>
    </lineage>
</organism>
<keyword evidence="2" id="KW-1185">Reference proteome</keyword>
<comment type="caution">
    <text evidence="1">The sequence shown here is derived from an EMBL/GenBank/DDBJ whole genome shotgun (WGS) entry which is preliminary data.</text>
</comment>
<gene>
    <name evidence="1" type="ORF">RF11_03063</name>
</gene>
<name>A0A0C2IWK9_THEKT</name>
<dbReference type="AlphaFoldDB" id="A0A0C2IWK9"/>
<reference evidence="1 2" key="1">
    <citation type="journal article" date="2014" name="Genome Biol. Evol.">
        <title>The genome of the myxosporean Thelohanellus kitauei shows adaptations to nutrient acquisition within its fish host.</title>
        <authorList>
            <person name="Yang Y."/>
            <person name="Xiong J."/>
            <person name="Zhou Z."/>
            <person name="Huo F."/>
            <person name="Miao W."/>
            <person name="Ran C."/>
            <person name="Liu Y."/>
            <person name="Zhang J."/>
            <person name="Feng J."/>
            <person name="Wang M."/>
            <person name="Wang M."/>
            <person name="Wang L."/>
            <person name="Yao B."/>
        </authorList>
    </citation>
    <scope>NUCLEOTIDE SEQUENCE [LARGE SCALE GENOMIC DNA]</scope>
    <source>
        <strain evidence="1">Wuqing</strain>
    </source>
</reference>